<keyword evidence="4" id="KW-0804">Transcription</keyword>
<dbReference type="InterPro" id="IPR039420">
    <property type="entry name" value="WalR-like"/>
</dbReference>
<dbReference type="Pfam" id="PF00072">
    <property type="entry name" value="Response_reg"/>
    <property type="match status" value="1"/>
</dbReference>
<dbReference type="SMART" id="SM00448">
    <property type="entry name" value="REC"/>
    <property type="match status" value="1"/>
</dbReference>
<dbReference type="Gene3D" id="3.40.50.2300">
    <property type="match status" value="1"/>
</dbReference>
<dbReference type="SUPFAM" id="SSF52172">
    <property type="entry name" value="CheY-like"/>
    <property type="match status" value="1"/>
</dbReference>
<name>A0ABP8UWI3_9ACTN</name>
<dbReference type="CDD" id="cd06170">
    <property type="entry name" value="LuxR_C_like"/>
    <property type="match status" value="1"/>
</dbReference>
<keyword evidence="2" id="KW-0805">Transcription regulation</keyword>
<evidence type="ECO:0000256" key="1">
    <source>
        <dbReference type="ARBA" id="ARBA00022553"/>
    </source>
</evidence>
<dbReference type="PRINTS" id="PR00038">
    <property type="entry name" value="HTHLUXR"/>
</dbReference>
<proteinExistence type="predicted"/>
<dbReference type="PROSITE" id="PS50110">
    <property type="entry name" value="RESPONSE_REGULATORY"/>
    <property type="match status" value="1"/>
</dbReference>
<dbReference type="InterPro" id="IPR001789">
    <property type="entry name" value="Sig_transdc_resp-reg_receiver"/>
</dbReference>
<dbReference type="PROSITE" id="PS50043">
    <property type="entry name" value="HTH_LUXR_2"/>
    <property type="match status" value="1"/>
</dbReference>
<accession>A0ABP8UWI3</accession>
<keyword evidence="9" id="KW-1185">Reference proteome</keyword>
<dbReference type="Proteomes" id="UP001501442">
    <property type="component" value="Unassembled WGS sequence"/>
</dbReference>
<sequence>MIRVVVADDQTLVRAGLRGIVESANDLTVVGEAATGLQAVEQARRELPDLVLMDVRMPEMDGIEATRLITSSTAVRVLILTTFNLDEYVYGALRGGASGFLLKDTPPLDLLAAIRVIAAGDALLAPGITRRLIEEFAARPEPDPFPTTPVALEAVTDREREVLTLVAKGLTNAEIAQRLHISPGTAKTHVRRLLAKLNARDRVQLVIIAYQTGLITIR</sequence>
<dbReference type="InterPro" id="IPR016032">
    <property type="entry name" value="Sig_transdc_resp-reg_C-effctor"/>
</dbReference>
<evidence type="ECO:0000256" key="3">
    <source>
        <dbReference type="ARBA" id="ARBA00023125"/>
    </source>
</evidence>
<comment type="caution">
    <text evidence="8">The sequence shown here is derived from an EMBL/GenBank/DDBJ whole genome shotgun (WGS) entry which is preliminary data.</text>
</comment>
<dbReference type="SUPFAM" id="SSF46894">
    <property type="entry name" value="C-terminal effector domain of the bipartite response regulators"/>
    <property type="match status" value="1"/>
</dbReference>
<dbReference type="SMART" id="SM00421">
    <property type="entry name" value="HTH_LUXR"/>
    <property type="match status" value="1"/>
</dbReference>
<feature type="domain" description="HTH luxR-type" evidence="6">
    <location>
        <begin position="148"/>
        <end position="213"/>
    </location>
</feature>
<evidence type="ECO:0000259" key="7">
    <source>
        <dbReference type="PROSITE" id="PS50110"/>
    </source>
</evidence>
<feature type="modified residue" description="4-aspartylphosphate" evidence="5">
    <location>
        <position position="54"/>
    </location>
</feature>
<evidence type="ECO:0000259" key="6">
    <source>
        <dbReference type="PROSITE" id="PS50043"/>
    </source>
</evidence>
<dbReference type="PANTHER" id="PTHR43214:SF24">
    <property type="entry name" value="TRANSCRIPTIONAL REGULATORY PROTEIN NARL-RELATED"/>
    <property type="match status" value="1"/>
</dbReference>
<keyword evidence="1 5" id="KW-0597">Phosphoprotein</keyword>
<keyword evidence="3" id="KW-0238">DNA-binding</keyword>
<evidence type="ECO:0000313" key="8">
    <source>
        <dbReference type="EMBL" id="GAA4640825.1"/>
    </source>
</evidence>
<evidence type="ECO:0000313" key="9">
    <source>
        <dbReference type="Proteomes" id="UP001501442"/>
    </source>
</evidence>
<feature type="domain" description="Response regulatory" evidence="7">
    <location>
        <begin position="3"/>
        <end position="118"/>
    </location>
</feature>
<dbReference type="CDD" id="cd17535">
    <property type="entry name" value="REC_NarL-like"/>
    <property type="match status" value="1"/>
</dbReference>
<protein>
    <submittedName>
        <fullName evidence="8">Response regulator transcription factor</fullName>
    </submittedName>
</protein>
<dbReference type="RefSeq" id="WP_345444703.1">
    <property type="nucleotide sequence ID" value="NZ_BAABHK010000040.1"/>
</dbReference>
<dbReference type="InterPro" id="IPR058245">
    <property type="entry name" value="NreC/VraR/RcsB-like_REC"/>
</dbReference>
<reference evidence="9" key="1">
    <citation type="journal article" date="2019" name="Int. J. Syst. Evol. Microbiol.">
        <title>The Global Catalogue of Microorganisms (GCM) 10K type strain sequencing project: providing services to taxonomists for standard genome sequencing and annotation.</title>
        <authorList>
            <consortium name="The Broad Institute Genomics Platform"/>
            <consortium name="The Broad Institute Genome Sequencing Center for Infectious Disease"/>
            <person name="Wu L."/>
            <person name="Ma J."/>
        </authorList>
    </citation>
    <scope>NUCLEOTIDE SEQUENCE [LARGE SCALE GENOMIC DNA]</scope>
    <source>
        <strain evidence="9">JCM 17939</strain>
    </source>
</reference>
<evidence type="ECO:0000256" key="4">
    <source>
        <dbReference type="ARBA" id="ARBA00023163"/>
    </source>
</evidence>
<dbReference type="InterPro" id="IPR000792">
    <property type="entry name" value="Tscrpt_reg_LuxR_C"/>
</dbReference>
<organism evidence="8 9">
    <name type="scientific">Actinoallomurus vinaceus</name>
    <dbReference type="NCBI Taxonomy" id="1080074"/>
    <lineage>
        <taxon>Bacteria</taxon>
        <taxon>Bacillati</taxon>
        <taxon>Actinomycetota</taxon>
        <taxon>Actinomycetes</taxon>
        <taxon>Streptosporangiales</taxon>
        <taxon>Thermomonosporaceae</taxon>
        <taxon>Actinoallomurus</taxon>
    </lineage>
</organism>
<dbReference type="EMBL" id="BAABHK010000040">
    <property type="protein sequence ID" value="GAA4640825.1"/>
    <property type="molecule type" value="Genomic_DNA"/>
</dbReference>
<dbReference type="Pfam" id="PF00196">
    <property type="entry name" value="GerE"/>
    <property type="match status" value="1"/>
</dbReference>
<dbReference type="PANTHER" id="PTHR43214">
    <property type="entry name" value="TWO-COMPONENT RESPONSE REGULATOR"/>
    <property type="match status" value="1"/>
</dbReference>
<gene>
    <name evidence="8" type="ORF">GCM10023196_107730</name>
</gene>
<evidence type="ECO:0000256" key="5">
    <source>
        <dbReference type="PROSITE-ProRule" id="PRU00169"/>
    </source>
</evidence>
<evidence type="ECO:0000256" key="2">
    <source>
        <dbReference type="ARBA" id="ARBA00023015"/>
    </source>
</evidence>
<dbReference type="InterPro" id="IPR011006">
    <property type="entry name" value="CheY-like_superfamily"/>
</dbReference>